<accession>A0A165L850</accession>
<name>A0A165L850_9APHY</name>
<feature type="compositionally biased region" description="Acidic residues" evidence="1">
    <location>
        <begin position="76"/>
        <end position="120"/>
    </location>
</feature>
<feature type="region of interest" description="Disordered" evidence="1">
    <location>
        <begin position="1"/>
        <end position="128"/>
    </location>
</feature>
<evidence type="ECO:0000313" key="2">
    <source>
        <dbReference type="EMBL" id="KZT64073.1"/>
    </source>
</evidence>
<gene>
    <name evidence="2" type="ORF">DAEQUDRAFT_770039</name>
</gene>
<protein>
    <submittedName>
        <fullName evidence="2">Uncharacterized protein</fullName>
    </submittedName>
</protein>
<evidence type="ECO:0000256" key="1">
    <source>
        <dbReference type="SAM" id="MobiDB-lite"/>
    </source>
</evidence>
<dbReference type="EMBL" id="KV429143">
    <property type="protein sequence ID" value="KZT64073.1"/>
    <property type="molecule type" value="Genomic_DNA"/>
</dbReference>
<dbReference type="Proteomes" id="UP000076727">
    <property type="component" value="Unassembled WGS sequence"/>
</dbReference>
<evidence type="ECO:0000313" key="3">
    <source>
        <dbReference type="Proteomes" id="UP000076727"/>
    </source>
</evidence>
<organism evidence="2 3">
    <name type="scientific">Daedalea quercina L-15889</name>
    <dbReference type="NCBI Taxonomy" id="1314783"/>
    <lineage>
        <taxon>Eukaryota</taxon>
        <taxon>Fungi</taxon>
        <taxon>Dikarya</taxon>
        <taxon>Basidiomycota</taxon>
        <taxon>Agaricomycotina</taxon>
        <taxon>Agaricomycetes</taxon>
        <taxon>Polyporales</taxon>
        <taxon>Fomitopsis</taxon>
    </lineage>
</organism>
<reference evidence="2 3" key="1">
    <citation type="journal article" date="2016" name="Mol. Biol. Evol.">
        <title>Comparative Genomics of Early-Diverging Mushroom-Forming Fungi Provides Insights into the Origins of Lignocellulose Decay Capabilities.</title>
        <authorList>
            <person name="Nagy L.G."/>
            <person name="Riley R."/>
            <person name="Tritt A."/>
            <person name="Adam C."/>
            <person name="Daum C."/>
            <person name="Floudas D."/>
            <person name="Sun H."/>
            <person name="Yadav J.S."/>
            <person name="Pangilinan J."/>
            <person name="Larsson K.H."/>
            <person name="Matsuura K."/>
            <person name="Barry K."/>
            <person name="Labutti K."/>
            <person name="Kuo R."/>
            <person name="Ohm R.A."/>
            <person name="Bhattacharya S.S."/>
            <person name="Shirouzu T."/>
            <person name="Yoshinaga Y."/>
            <person name="Martin F.M."/>
            <person name="Grigoriev I.V."/>
            <person name="Hibbett D.S."/>
        </authorList>
    </citation>
    <scope>NUCLEOTIDE SEQUENCE [LARGE SCALE GENOMIC DNA]</scope>
    <source>
        <strain evidence="2 3">L-15889</strain>
    </source>
</reference>
<proteinExistence type="predicted"/>
<feature type="compositionally biased region" description="Acidic residues" evidence="1">
    <location>
        <begin position="30"/>
        <end position="55"/>
    </location>
</feature>
<keyword evidence="3" id="KW-1185">Reference proteome</keyword>
<sequence length="128" mass="13849">MRYLPGEVPGHTGTVPYSSEAIAPARLADDGEQADEDDWEDESNPEDNDADEDQEGVGLEETLEDEEIDYGYCNEDSSEETGEACEEGDDGDDDDEGMGEYIDGDLGPEDGEGDDDDDDCGREGFAAY</sequence>
<dbReference type="AlphaFoldDB" id="A0A165L850"/>